<feature type="transmembrane region" description="Helical" evidence="8">
    <location>
        <begin position="25"/>
        <end position="45"/>
    </location>
</feature>
<comment type="caution">
    <text evidence="10">The sequence shown here is derived from an EMBL/GenBank/DDBJ whole genome shotgun (WGS) entry which is preliminary data.</text>
</comment>
<evidence type="ECO:0000256" key="3">
    <source>
        <dbReference type="ARBA" id="ARBA00022553"/>
    </source>
</evidence>
<dbReference type="CDD" id="cd00082">
    <property type="entry name" value="HisKA"/>
    <property type="match status" value="1"/>
</dbReference>
<dbReference type="PATRIC" id="fig|1618995.3.peg.56"/>
<evidence type="ECO:0000259" key="9">
    <source>
        <dbReference type="PROSITE" id="PS50109"/>
    </source>
</evidence>
<dbReference type="InterPro" id="IPR005467">
    <property type="entry name" value="His_kinase_dom"/>
</dbReference>
<keyword evidence="8" id="KW-0812">Transmembrane</keyword>
<dbReference type="GO" id="GO:0000155">
    <property type="term" value="F:phosphorelay sensor kinase activity"/>
    <property type="evidence" value="ECO:0007669"/>
    <property type="project" value="InterPro"/>
</dbReference>
<dbReference type="EMBL" id="LBWG01000001">
    <property type="protein sequence ID" value="KKR05095.1"/>
    <property type="molecule type" value="Genomic_DNA"/>
</dbReference>
<evidence type="ECO:0000313" key="10">
    <source>
        <dbReference type="EMBL" id="KKR05095.1"/>
    </source>
</evidence>
<dbReference type="InterPro" id="IPR003661">
    <property type="entry name" value="HisK_dim/P_dom"/>
</dbReference>
<evidence type="ECO:0000256" key="7">
    <source>
        <dbReference type="ARBA" id="ARBA00023136"/>
    </source>
</evidence>
<keyword evidence="4" id="KW-0808">Transferase</keyword>
<evidence type="ECO:0000256" key="2">
    <source>
        <dbReference type="ARBA" id="ARBA00012438"/>
    </source>
</evidence>
<dbReference type="Pfam" id="PF02518">
    <property type="entry name" value="HATPase_c"/>
    <property type="match status" value="1"/>
</dbReference>
<dbReference type="GO" id="GO:0016036">
    <property type="term" value="P:cellular response to phosphate starvation"/>
    <property type="evidence" value="ECO:0007669"/>
    <property type="project" value="TreeGrafter"/>
</dbReference>
<evidence type="ECO:0000256" key="1">
    <source>
        <dbReference type="ARBA" id="ARBA00000085"/>
    </source>
</evidence>
<dbReference type="EC" id="2.7.13.3" evidence="2"/>
<dbReference type="InterPro" id="IPR036890">
    <property type="entry name" value="HATPase_C_sf"/>
</dbReference>
<dbReference type="PRINTS" id="PR00344">
    <property type="entry name" value="BCTRLSENSOR"/>
</dbReference>
<dbReference type="AlphaFoldDB" id="A0A0G0Q3X9"/>
<feature type="transmembrane region" description="Helical" evidence="8">
    <location>
        <begin position="87"/>
        <end position="110"/>
    </location>
</feature>
<accession>A0A0G0Q3X9</accession>
<dbReference type="PROSITE" id="PS50109">
    <property type="entry name" value="HIS_KIN"/>
    <property type="match status" value="1"/>
</dbReference>
<reference evidence="10 11" key="1">
    <citation type="journal article" date="2015" name="Nature">
        <title>rRNA introns, odd ribosomes, and small enigmatic genomes across a large radiation of phyla.</title>
        <authorList>
            <person name="Brown C.T."/>
            <person name="Hug L.A."/>
            <person name="Thomas B.C."/>
            <person name="Sharon I."/>
            <person name="Castelle C.J."/>
            <person name="Singh A."/>
            <person name="Wilkins M.J."/>
            <person name="Williams K.H."/>
            <person name="Banfield J.F."/>
        </authorList>
    </citation>
    <scope>NUCLEOTIDE SEQUENCE [LARGE SCALE GENOMIC DNA]</scope>
</reference>
<protein>
    <recommendedName>
        <fullName evidence="2">histidine kinase</fullName>
        <ecNumber evidence="2">2.7.13.3</ecNumber>
    </recommendedName>
</protein>
<sequence>MPNVSKRSGGKDIDSFNKEFRRSRLTLTLMYLLVLAVVLFVSGGVTRSFFSQRLDDRFHRFNAYLDQRPKTPTSVIPPLADDVRADLLHVTLAVNTLLLFIAGLLSYWLAGKTLRPIQEAYSKQKHFLSDVSHELRTPLAILQTDLENELEAANTQHSREVLQSHLEEVGRMSGLVTSLLTLSRIESEQRGSVETELEVVDLQLILRKTIDRLTPLAQKQQVTLTFFPTNFVQILIVTSKELLEQAITNVIHNAVQYNKRNGQVDVSASVQENTAIVLVKDTGIGITQEDLQKVFDRFYRVEKSRSRQTGGSGLGLSIVQSIIYSLGGLISLTSELNEGTTVRIVLPIHKSS</sequence>
<feature type="domain" description="Histidine kinase" evidence="9">
    <location>
        <begin position="130"/>
        <end position="350"/>
    </location>
</feature>
<keyword evidence="5 10" id="KW-0418">Kinase</keyword>
<dbReference type="InterPro" id="IPR003594">
    <property type="entry name" value="HATPase_dom"/>
</dbReference>
<evidence type="ECO:0000256" key="6">
    <source>
        <dbReference type="ARBA" id="ARBA00023012"/>
    </source>
</evidence>
<organism evidence="10 11">
    <name type="scientific">Candidatus Uhrbacteria bacterium GW2011_GWF2_39_13</name>
    <dbReference type="NCBI Taxonomy" id="1618995"/>
    <lineage>
        <taxon>Bacteria</taxon>
        <taxon>Candidatus Uhriibacteriota</taxon>
    </lineage>
</organism>
<dbReference type="SUPFAM" id="SSF47384">
    <property type="entry name" value="Homodimeric domain of signal transducing histidine kinase"/>
    <property type="match status" value="1"/>
</dbReference>
<dbReference type="Pfam" id="PF00512">
    <property type="entry name" value="HisKA"/>
    <property type="match status" value="1"/>
</dbReference>
<dbReference type="SMART" id="SM00388">
    <property type="entry name" value="HisKA"/>
    <property type="match status" value="1"/>
</dbReference>
<dbReference type="PANTHER" id="PTHR45453:SF1">
    <property type="entry name" value="PHOSPHATE REGULON SENSOR PROTEIN PHOR"/>
    <property type="match status" value="1"/>
</dbReference>
<dbReference type="Gene3D" id="3.30.565.10">
    <property type="entry name" value="Histidine kinase-like ATPase, C-terminal domain"/>
    <property type="match status" value="1"/>
</dbReference>
<evidence type="ECO:0000256" key="5">
    <source>
        <dbReference type="ARBA" id="ARBA00022777"/>
    </source>
</evidence>
<dbReference type="SUPFAM" id="SSF55874">
    <property type="entry name" value="ATPase domain of HSP90 chaperone/DNA topoisomerase II/histidine kinase"/>
    <property type="match status" value="1"/>
</dbReference>
<dbReference type="InterPro" id="IPR050351">
    <property type="entry name" value="BphY/WalK/GraS-like"/>
</dbReference>
<proteinExistence type="predicted"/>
<dbReference type="InterPro" id="IPR036097">
    <property type="entry name" value="HisK_dim/P_sf"/>
</dbReference>
<name>A0A0G0Q3X9_9BACT</name>
<comment type="catalytic activity">
    <reaction evidence="1">
        <text>ATP + protein L-histidine = ADP + protein N-phospho-L-histidine.</text>
        <dbReference type="EC" id="2.7.13.3"/>
    </reaction>
</comment>
<dbReference type="Proteomes" id="UP000033935">
    <property type="component" value="Unassembled WGS sequence"/>
</dbReference>
<evidence type="ECO:0000313" key="11">
    <source>
        <dbReference type="Proteomes" id="UP000033935"/>
    </source>
</evidence>
<keyword evidence="3" id="KW-0597">Phosphoprotein</keyword>
<dbReference type="GO" id="GO:0004721">
    <property type="term" value="F:phosphoprotein phosphatase activity"/>
    <property type="evidence" value="ECO:0007669"/>
    <property type="project" value="TreeGrafter"/>
</dbReference>
<evidence type="ECO:0000256" key="8">
    <source>
        <dbReference type="SAM" id="Phobius"/>
    </source>
</evidence>
<dbReference type="SMART" id="SM00387">
    <property type="entry name" value="HATPase_c"/>
    <property type="match status" value="1"/>
</dbReference>
<gene>
    <name evidence="10" type="ORF">UT30_C0001G0054</name>
</gene>
<dbReference type="InterPro" id="IPR004358">
    <property type="entry name" value="Sig_transdc_His_kin-like_C"/>
</dbReference>
<keyword evidence="8" id="KW-1133">Transmembrane helix</keyword>
<dbReference type="Gene3D" id="1.10.287.130">
    <property type="match status" value="1"/>
</dbReference>
<dbReference type="PANTHER" id="PTHR45453">
    <property type="entry name" value="PHOSPHATE REGULON SENSOR PROTEIN PHOR"/>
    <property type="match status" value="1"/>
</dbReference>
<dbReference type="FunFam" id="1.10.287.130:FF:000001">
    <property type="entry name" value="Two-component sensor histidine kinase"/>
    <property type="match status" value="1"/>
</dbReference>
<dbReference type="FunFam" id="3.30.565.10:FF:000006">
    <property type="entry name" value="Sensor histidine kinase WalK"/>
    <property type="match status" value="1"/>
</dbReference>
<keyword evidence="7 8" id="KW-0472">Membrane</keyword>
<dbReference type="GO" id="GO:0005886">
    <property type="term" value="C:plasma membrane"/>
    <property type="evidence" value="ECO:0007669"/>
    <property type="project" value="TreeGrafter"/>
</dbReference>
<evidence type="ECO:0000256" key="4">
    <source>
        <dbReference type="ARBA" id="ARBA00022679"/>
    </source>
</evidence>
<keyword evidence="6" id="KW-0902">Two-component regulatory system</keyword>